<evidence type="ECO:0000256" key="3">
    <source>
        <dbReference type="ARBA" id="ARBA00022490"/>
    </source>
</evidence>
<dbReference type="Gene3D" id="3.40.50.720">
    <property type="entry name" value="NAD(P)-binding Rossmann-like Domain"/>
    <property type="match status" value="1"/>
</dbReference>
<dbReference type="AlphaFoldDB" id="A0A069RMI7"/>
<dbReference type="InterPro" id="IPR020904">
    <property type="entry name" value="Sc_DH/Rdtase_CS"/>
</dbReference>
<dbReference type="SUPFAM" id="SSF51735">
    <property type="entry name" value="NAD(P)-binding Rossmann-fold domains"/>
    <property type="match status" value="1"/>
</dbReference>
<dbReference type="NCBIfam" id="NF005381">
    <property type="entry name" value="PRK06924.1"/>
    <property type="match status" value="1"/>
</dbReference>
<organism evidence="6 7">
    <name type="scientific">Peptoclostridium litorale DSM 5388</name>
    <dbReference type="NCBI Taxonomy" id="1121324"/>
    <lineage>
        <taxon>Bacteria</taxon>
        <taxon>Bacillati</taxon>
        <taxon>Bacillota</taxon>
        <taxon>Clostridia</taxon>
        <taxon>Peptostreptococcales</taxon>
        <taxon>Peptoclostridiaceae</taxon>
        <taxon>Peptoclostridium</taxon>
    </lineage>
</organism>
<evidence type="ECO:0000256" key="4">
    <source>
        <dbReference type="ARBA" id="ARBA00022857"/>
    </source>
</evidence>
<dbReference type="RefSeq" id="WP_038263627.1">
    <property type="nucleotide sequence ID" value="NZ_FSRH01000010.1"/>
</dbReference>
<evidence type="ECO:0000256" key="1">
    <source>
        <dbReference type="ARBA" id="ARBA00004496"/>
    </source>
</evidence>
<keyword evidence="3" id="KW-0963">Cytoplasm</keyword>
<comment type="subcellular location">
    <subcellularLocation>
        <location evidence="1">Cytoplasm</location>
    </subcellularLocation>
</comment>
<keyword evidence="4" id="KW-0521">NADP</keyword>
<dbReference type="OrthoDB" id="9803333at2"/>
<sequence length="251" mass="28071">MKYAIITGASRGLGNATAKKLIEKGYTLFCISRKQDMEIVKKAYEKNVELNYYEFDLSNVELIEGLMDDVFEKISAGEAESLYLINNASVVSPLRPISKCESGSIIKNIKVDLLAPIILISTFIRLSEKMEIQKRIVNISSGAAYGPMHGAACYCSAKAGIEMLTKCVGIEEEGKEHPVKVMSFTPGIMDTEMQREVRSSNEQDFAELKRFKNYKKKGMLTKPEIVAEKVVKLIECRDFKQGESIDVSDIE</sequence>
<proteinExistence type="inferred from homology"/>
<dbReference type="GO" id="GO:0004757">
    <property type="term" value="F:sepiapterin reductase (NADP+) activity"/>
    <property type="evidence" value="ECO:0007669"/>
    <property type="project" value="TreeGrafter"/>
</dbReference>
<keyword evidence="5" id="KW-0560">Oxidoreductase</keyword>
<keyword evidence="7" id="KW-1185">Reference proteome</keyword>
<dbReference type="eggNOG" id="COG1028">
    <property type="taxonomic scope" value="Bacteria"/>
</dbReference>
<gene>
    <name evidence="6" type="ORF">CLIT_10c01340</name>
</gene>
<dbReference type="InterPro" id="IPR002347">
    <property type="entry name" value="SDR_fam"/>
</dbReference>
<comment type="similarity">
    <text evidence="2">Belongs to the short-chain dehydrogenases/reductases (SDR) family.</text>
</comment>
<dbReference type="InterPro" id="IPR051721">
    <property type="entry name" value="Biopterin_syn/organic_redct"/>
</dbReference>
<protein>
    <submittedName>
        <fullName evidence="6">Short-chain dehydrogenase/reductase SDR</fullName>
    </submittedName>
</protein>
<dbReference type="STRING" id="1121324.CLIT_10c01340"/>
<evidence type="ECO:0000313" key="7">
    <source>
        <dbReference type="Proteomes" id="UP000027946"/>
    </source>
</evidence>
<dbReference type="PANTHER" id="PTHR44085">
    <property type="entry name" value="SEPIAPTERIN REDUCTASE"/>
    <property type="match status" value="1"/>
</dbReference>
<dbReference type="Pfam" id="PF00106">
    <property type="entry name" value="adh_short"/>
    <property type="match status" value="1"/>
</dbReference>
<dbReference type="PRINTS" id="PR00081">
    <property type="entry name" value="GDHRDH"/>
</dbReference>
<evidence type="ECO:0000313" key="6">
    <source>
        <dbReference type="EMBL" id="KDR95407.1"/>
    </source>
</evidence>
<dbReference type="EMBL" id="JJMM01000010">
    <property type="protein sequence ID" value="KDR95407.1"/>
    <property type="molecule type" value="Genomic_DNA"/>
</dbReference>
<dbReference type="Proteomes" id="UP000027946">
    <property type="component" value="Unassembled WGS sequence"/>
</dbReference>
<comment type="caution">
    <text evidence="6">The sequence shown here is derived from an EMBL/GenBank/DDBJ whole genome shotgun (WGS) entry which is preliminary data.</text>
</comment>
<dbReference type="InterPro" id="IPR036291">
    <property type="entry name" value="NAD(P)-bd_dom_sf"/>
</dbReference>
<evidence type="ECO:0000256" key="2">
    <source>
        <dbReference type="ARBA" id="ARBA00006484"/>
    </source>
</evidence>
<name>A0A069RMI7_PEPLI</name>
<evidence type="ECO:0000256" key="5">
    <source>
        <dbReference type="ARBA" id="ARBA00023002"/>
    </source>
</evidence>
<reference evidence="6 7" key="1">
    <citation type="submission" date="2014-03" db="EMBL/GenBank/DDBJ databases">
        <title>Genome sequence of Clostridium litorale W6, DSM 5388.</title>
        <authorList>
            <person name="Poehlein A."/>
            <person name="Jagirdar A."/>
            <person name="Khonsari B."/>
            <person name="Chibani C.M."/>
            <person name="Gutierrez Gutierrez D.A."/>
            <person name="Davydova E."/>
            <person name="Alghaithi H.S."/>
            <person name="Nair K.P."/>
            <person name="Dhamotharan K."/>
            <person name="Chandran L."/>
            <person name="G W."/>
            <person name="Daniel R."/>
        </authorList>
    </citation>
    <scope>NUCLEOTIDE SEQUENCE [LARGE SCALE GENOMIC DNA]</scope>
    <source>
        <strain evidence="6 7">W6</strain>
    </source>
</reference>
<dbReference type="GO" id="GO:0005737">
    <property type="term" value="C:cytoplasm"/>
    <property type="evidence" value="ECO:0007669"/>
    <property type="project" value="UniProtKB-SubCell"/>
</dbReference>
<dbReference type="GO" id="GO:0006729">
    <property type="term" value="P:tetrahydrobiopterin biosynthetic process"/>
    <property type="evidence" value="ECO:0007669"/>
    <property type="project" value="TreeGrafter"/>
</dbReference>
<dbReference type="PANTHER" id="PTHR44085:SF2">
    <property type="entry name" value="SEPIAPTERIN REDUCTASE"/>
    <property type="match status" value="1"/>
</dbReference>
<accession>A0A069RMI7</accession>
<dbReference type="PROSITE" id="PS00061">
    <property type="entry name" value="ADH_SHORT"/>
    <property type="match status" value="1"/>
</dbReference>